<dbReference type="Proteomes" id="UP001283361">
    <property type="component" value="Unassembled WGS sequence"/>
</dbReference>
<proteinExistence type="predicted"/>
<evidence type="ECO:0000313" key="2">
    <source>
        <dbReference type="Proteomes" id="UP001283361"/>
    </source>
</evidence>
<reference evidence="1" key="1">
    <citation type="journal article" date="2023" name="G3 (Bethesda)">
        <title>A reference genome for the long-term kleptoplast-retaining sea slug Elysia crispata morphotype clarki.</title>
        <authorList>
            <person name="Eastman K.E."/>
            <person name="Pendleton A.L."/>
            <person name="Shaikh M.A."/>
            <person name="Suttiyut T."/>
            <person name="Ogas R."/>
            <person name="Tomko P."/>
            <person name="Gavelis G."/>
            <person name="Widhalm J.R."/>
            <person name="Wisecaver J.H."/>
        </authorList>
    </citation>
    <scope>NUCLEOTIDE SEQUENCE</scope>
    <source>
        <strain evidence="1">ECLA1</strain>
    </source>
</reference>
<organism evidence="1 2">
    <name type="scientific">Elysia crispata</name>
    <name type="common">lettuce slug</name>
    <dbReference type="NCBI Taxonomy" id="231223"/>
    <lineage>
        <taxon>Eukaryota</taxon>
        <taxon>Metazoa</taxon>
        <taxon>Spiralia</taxon>
        <taxon>Lophotrochozoa</taxon>
        <taxon>Mollusca</taxon>
        <taxon>Gastropoda</taxon>
        <taxon>Heterobranchia</taxon>
        <taxon>Euthyneura</taxon>
        <taxon>Panpulmonata</taxon>
        <taxon>Sacoglossa</taxon>
        <taxon>Placobranchoidea</taxon>
        <taxon>Plakobranchidae</taxon>
        <taxon>Elysia</taxon>
    </lineage>
</organism>
<accession>A0AAE1ADB6</accession>
<comment type="caution">
    <text evidence="1">The sequence shown here is derived from an EMBL/GenBank/DDBJ whole genome shotgun (WGS) entry which is preliminary data.</text>
</comment>
<sequence>MSAGGYYSVSQQNSLEEAKFNYVFLREREFPFILKFTTVIPPPLPLPSSPTHTHTHTPLGESVPVAVHRYPADSDLEVSTRPLAVRAQLPGQLDELKILISVKLTSRFVGWISERAKGEI</sequence>
<name>A0AAE1ADB6_9GAST</name>
<gene>
    <name evidence="1" type="ORF">RRG08_050815</name>
</gene>
<protein>
    <submittedName>
        <fullName evidence="1">Uncharacterized protein</fullName>
    </submittedName>
</protein>
<keyword evidence="2" id="KW-1185">Reference proteome</keyword>
<dbReference type="EMBL" id="JAWDGP010002060">
    <property type="protein sequence ID" value="KAK3785794.1"/>
    <property type="molecule type" value="Genomic_DNA"/>
</dbReference>
<evidence type="ECO:0000313" key="1">
    <source>
        <dbReference type="EMBL" id="KAK3785794.1"/>
    </source>
</evidence>
<dbReference type="AlphaFoldDB" id="A0AAE1ADB6"/>